<name>A0ABS1THF5_9BACI</name>
<evidence type="ECO:0000313" key="2">
    <source>
        <dbReference type="EMBL" id="MBL4950737.1"/>
    </source>
</evidence>
<dbReference type="EMBL" id="JAESWB010000005">
    <property type="protein sequence ID" value="MBL4950737.1"/>
    <property type="molecule type" value="Genomic_DNA"/>
</dbReference>
<protein>
    <submittedName>
        <fullName evidence="2">Uncharacterized protein</fullName>
    </submittedName>
</protein>
<keyword evidence="1" id="KW-1133">Transmembrane helix</keyword>
<dbReference type="RefSeq" id="WP_235887793.1">
    <property type="nucleotide sequence ID" value="NZ_JAESWB010000005.1"/>
</dbReference>
<keyword evidence="3" id="KW-1185">Reference proteome</keyword>
<sequence length="98" mass="11154">MIKNFFKQIEAKASLKGAFTLFSGHFPAVFITAGTTSLLESYSMECKALYIKMVTNVNNLYTFLSKFVQYFTIFFCCTNVMMISEIVEILLSKLTAIF</sequence>
<gene>
    <name evidence="2" type="ORF">JK635_00565</name>
</gene>
<feature type="transmembrane region" description="Helical" evidence="1">
    <location>
        <begin position="67"/>
        <end position="91"/>
    </location>
</feature>
<comment type="caution">
    <text evidence="2">The sequence shown here is derived from an EMBL/GenBank/DDBJ whole genome shotgun (WGS) entry which is preliminary data.</text>
</comment>
<reference evidence="2 3" key="1">
    <citation type="submission" date="2021-01" db="EMBL/GenBank/DDBJ databases">
        <title>Genome public.</title>
        <authorList>
            <person name="Liu C."/>
            <person name="Sun Q."/>
        </authorList>
    </citation>
    <scope>NUCLEOTIDE SEQUENCE [LARGE SCALE GENOMIC DNA]</scope>
    <source>
        <strain evidence="2 3">YIM B02564</strain>
    </source>
</reference>
<keyword evidence="1" id="KW-0472">Membrane</keyword>
<feature type="transmembrane region" description="Helical" evidence="1">
    <location>
        <begin position="21"/>
        <end position="39"/>
    </location>
</feature>
<evidence type="ECO:0000256" key="1">
    <source>
        <dbReference type="SAM" id="Phobius"/>
    </source>
</evidence>
<evidence type="ECO:0000313" key="3">
    <source>
        <dbReference type="Proteomes" id="UP000623967"/>
    </source>
</evidence>
<proteinExistence type="predicted"/>
<dbReference type="Proteomes" id="UP000623967">
    <property type="component" value="Unassembled WGS sequence"/>
</dbReference>
<accession>A0ABS1THF5</accession>
<organism evidence="2 3">
    <name type="scientific">Neobacillus paridis</name>
    <dbReference type="NCBI Taxonomy" id="2803862"/>
    <lineage>
        <taxon>Bacteria</taxon>
        <taxon>Bacillati</taxon>
        <taxon>Bacillota</taxon>
        <taxon>Bacilli</taxon>
        <taxon>Bacillales</taxon>
        <taxon>Bacillaceae</taxon>
        <taxon>Neobacillus</taxon>
    </lineage>
</organism>
<keyword evidence="1" id="KW-0812">Transmembrane</keyword>